<keyword evidence="10" id="KW-1185">Reference proteome</keyword>
<evidence type="ECO:0000256" key="5">
    <source>
        <dbReference type="ARBA" id="ARBA00023329"/>
    </source>
</evidence>
<feature type="repeat" description="CHCR" evidence="7">
    <location>
        <begin position="694"/>
        <end position="837"/>
    </location>
</feature>
<dbReference type="Pfam" id="PF01394">
    <property type="entry name" value="Clathrin_propel"/>
    <property type="match status" value="1"/>
</dbReference>
<evidence type="ECO:0000256" key="7">
    <source>
        <dbReference type="PROSITE-ProRule" id="PRU01006"/>
    </source>
</evidence>
<dbReference type="GO" id="GO:0030132">
    <property type="term" value="C:clathrin coat of coated pit"/>
    <property type="evidence" value="ECO:0007669"/>
    <property type="project" value="InterPro"/>
</dbReference>
<dbReference type="InterPro" id="IPR000547">
    <property type="entry name" value="Clathrin_H-chain/VPS_repeat"/>
</dbReference>
<dbReference type="InterPro" id="IPR011990">
    <property type="entry name" value="TPR-like_helical_dom_sf"/>
</dbReference>
<dbReference type="PROSITE" id="PS50236">
    <property type="entry name" value="CHCR"/>
    <property type="match status" value="7"/>
</dbReference>
<dbReference type="PANTHER" id="PTHR10292">
    <property type="entry name" value="CLATHRIN HEAVY CHAIN RELATED"/>
    <property type="match status" value="1"/>
</dbReference>
<comment type="function">
    <text evidence="6">Clathrin is the major protein of the polyhedral coat of coated pits and vesicles.</text>
</comment>
<protein>
    <recommendedName>
        <fullName evidence="6">Clathrin heavy chain</fullName>
    </recommendedName>
</protein>
<evidence type="ECO:0000256" key="6">
    <source>
        <dbReference type="PIRNR" id="PIRNR002290"/>
    </source>
</evidence>
<dbReference type="OrthoDB" id="2113814at2759"/>
<feature type="repeat" description="CHCR" evidence="7">
    <location>
        <begin position="1138"/>
        <end position="1279"/>
    </location>
</feature>
<sequence length="1684" mass="190284">MAPNLPIKFTELLQLTSVNVEQTSIGFNSCTLESDKFICIREKKNEGASPEVIIVDLKNNNNVIRRPIKADSAIMHWSRQVIALKAQSRTLQIFDLGVKAKLKSATMNEDVVFWKWFSETSLGLVTDTAVYHWDVFDPNQPSPVEVFKRNQNLSGCQIINYRVSDDGKWMVVVGITQQQGRVVGAMQLYSRDRGISQAIEGHAAAFGTLRLEGAPADTKVFTFAVRTATGAKLHVVEVDHQATNPVFSKKAVDVYFPAEAVNDFPVAMQVSQKYSIIYLVTKYGFIHLYDLETGTCIFMNRISSETIFITAPDSESAGLVGINRKGQVLSVAVDETTVIPYLLQNPANSGLAVKLASRAGLPGADNLYAQQFDQLVNAGNYSEAAKIAANSPRGFLRTPQTIERFKALPAIPGQLSIILQYFGMLLDKGTLNKHETLELVRPVLAQQRKHLLEKWMKEEKLDCSEELGDIVRPHDLNLALSIYLRANVAPKVVAAFAESGQFEKILPYAAQVGYQPDYVVLLQNIMRINPEKASEFATQLANHEGGSLVDIERVVDVFQSQGMVQPATAFLLDALKDNRPEQGHLQTRLLEMNLINAPQVADAILGNDMFSHYDKARIAQLCEQAGLFQRALEHYDDPESVKRVMVNIVATPNFSQDWLTNFFGRLSLEQSLDCLDAMLKSNLRQNLGAVVQIATKYSDLLGATRLIDLFEKYDKTGEGLFHYLGSIVNLSEDQDVNFKYIEAATKMGQFTEVERICRDSNFYNAEKVKNFLKEAKLTEQLPLIIVCDRFNFIHDLVLYLYQNQQFKSIEVYVQRVNPARTPAVIGGLLDVDCDESIIKNLLQTVNPASVPIDELVSEVESRNRLKLLLPFLEATLAAGNTQQALFDALCKIYIDSNNNPEKFLKENDQYDTLQIGKYCEKRDPNLAYIAYRKGQNDLELVSITNENSMFKAQSRYLLERADRELWSFVLSPNNIHRRSVIDQVISTAVPESTEPDKVSVAVASFLQADLPVELIELLEKIVLEPSPFSDNESLQNLLILTATKADKARVMDYIHRLEAYNAPDVAQICIDVGLFEEAFEVFKKINDHTSAVNVLVEHIVSIDRAQEYAERVELPEVWSRVAKAQLDGLRVSDGIASYIRAEDPSNYSEVIEIATHAGKDEDLIKFLRMARKTLREPPIDTALAFAYARTDQLSELEDFLRGTNVANIEESGDKAYAEGFHQAAKIFFSSISNWAKLATTLVHLEEYQAAVECARKANNIKVWKQVNAACVEKKEFRLAQICGLNLIVDAEELQDLVKQYERNGYFDELIAVLEQGLGLERAHMGMFTELGIALSKYHPERVMEHLKLFWSRINIPKMIRACEEAHLWPELVFLYCHYDEWDNAALAMMERAADAWEHHSFKDIVVKVANLEIYYRALNFYLEQQPSLITDLLQALTPRIDVNRVVKMFEKSDNIPLIKPFLLNVQTQNKKIVNSAINDLLIEEEDYKTLRDSVENYDNYDPVELAQRLERHDLVFFRQIAANIYRKNKRWEKSIALSKQDKLFKDAIETAAMSGKSEVVEELLRYFVDIGSRECYVGMLYACYDLIPVHVVMEISWRHGLTDFTMPFMINYLAQQGSTIETLKKDNEERKLREKSQEKDENNTPILGGNRLMITSGPGGRTSPASFGQTNGFAPQPTGYSGGF</sequence>
<dbReference type="FunFam" id="2.130.10.110:FF:000003">
    <property type="entry name" value="Clathrin heavy chain"/>
    <property type="match status" value="1"/>
</dbReference>
<name>A0A8H8RMS7_9HELO</name>
<dbReference type="GO" id="GO:0071439">
    <property type="term" value="C:clathrin complex"/>
    <property type="evidence" value="ECO:0007669"/>
    <property type="project" value="InterPro"/>
</dbReference>
<dbReference type="InterPro" id="IPR016025">
    <property type="entry name" value="Clathrin_H-chain_N"/>
</dbReference>
<feature type="compositionally biased region" description="Polar residues" evidence="8">
    <location>
        <begin position="1663"/>
        <end position="1673"/>
    </location>
</feature>
<dbReference type="GO" id="GO:0006886">
    <property type="term" value="P:intracellular protein transport"/>
    <property type="evidence" value="ECO:0007669"/>
    <property type="project" value="UniProtKB-UniRule"/>
</dbReference>
<feature type="repeat" description="CHCR" evidence="7">
    <location>
        <begin position="843"/>
        <end position="982"/>
    </location>
</feature>
<dbReference type="EMBL" id="QGMI01000601">
    <property type="protein sequence ID" value="TVY38443.1"/>
    <property type="molecule type" value="Genomic_DNA"/>
</dbReference>
<feature type="compositionally biased region" description="Basic and acidic residues" evidence="8">
    <location>
        <begin position="1628"/>
        <end position="1642"/>
    </location>
</feature>
<dbReference type="FunFam" id="1.25.40.10:FF:000082">
    <property type="entry name" value="Clathrin heavy chain"/>
    <property type="match status" value="1"/>
</dbReference>
<dbReference type="FunFam" id="1.25.40.10:FF:000005">
    <property type="entry name" value="Clathrin heavy chain"/>
    <property type="match status" value="1"/>
</dbReference>
<feature type="repeat" description="CHCR" evidence="7">
    <location>
        <begin position="542"/>
        <end position="691"/>
    </location>
</feature>
<dbReference type="Pfam" id="PF13838">
    <property type="entry name" value="Clathrin_H_link"/>
    <property type="match status" value="1"/>
</dbReference>
<evidence type="ECO:0000256" key="3">
    <source>
        <dbReference type="ARBA" id="ARBA00023136"/>
    </source>
</evidence>
<proteinExistence type="inferred from homology"/>
<dbReference type="GO" id="GO:0006898">
    <property type="term" value="P:receptor-mediated endocytosis"/>
    <property type="evidence" value="ECO:0007669"/>
    <property type="project" value="TreeGrafter"/>
</dbReference>
<dbReference type="InterPro" id="IPR016024">
    <property type="entry name" value="ARM-type_fold"/>
</dbReference>
<dbReference type="Proteomes" id="UP000443090">
    <property type="component" value="Unassembled WGS sequence"/>
</dbReference>
<dbReference type="InterPro" id="IPR022365">
    <property type="entry name" value="Clathrin_H-chain_propeller_rpt"/>
</dbReference>
<dbReference type="Gene3D" id="1.25.40.10">
    <property type="entry name" value="Tetratricopeptide repeat domain"/>
    <property type="match status" value="4"/>
</dbReference>
<dbReference type="GO" id="GO:0005829">
    <property type="term" value="C:cytosol"/>
    <property type="evidence" value="ECO:0007669"/>
    <property type="project" value="GOC"/>
</dbReference>
<dbReference type="SMART" id="SM00299">
    <property type="entry name" value="CLH"/>
    <property type="match status" value="7"/>
</dbReference>
<comment type="caution">
    <text evidence="9">The sequence shown here is derived from an EMBL/GenBank/DDBJ whole genome shotgun (WGS) entry which is preliminary data.</text>
</comment>
<keyword evidence="4 6" id="KW-0168">Coated pit</keyword>
<keyword evidence="3 6" id="KW-0472">Membrane</keyword>
<dbReference type="InterPro" id="IPR016341">
    <property type="entry name" value="Clathrin_heavy_chain"/>
</dbReference>
<dbReference type="GO" id="GO:0006895">
    <property type="term" value="P:Golgi to endosome transport"/>
    <property type="evidence" value="ECO:0007669"/>
    <property type="project" value="TreeGrafter"/>
</dbReference>
<evidence type="ECO:0000256" key="1">
    <source>
        <dbReference type="ARBA" id="ARBA00009535"/>
    </source>
</evidence>
<dbReference type="SUPFAM" id="SSF48371">
    <property type="entry name" value="ARM repeat"/>
    <property type="match status" value="5"/>
</dbReference>
<accession>A0A8H8RMS7</accession>
<gene>
    <name evidence="9" type="primary">chc1</name>
    <name evidence="9" type="ORF">LOCC1_G005849</name>
</gene>
<evidence type="ECO:0000313" key="9">
    <source>
        <dbReference type="EMBL" id="TVY38443.1"/>
    </source>
</evidence>
<evidence type="ECO:0000313" key="10">
    <source>
        <dbReference type="Proteomes" id="UP000443090"/>
    </source>
</evidence>
<dbReference type="Gene3D" id="2.130.10.110">
    <property type="entry name" value="Clathrin heavy-chain terminal domain"/>
    <property type="match status" value="1"/>
</dbReference>
<feature type="repeat" description="CHCR" evidence="7">
    <location>
        <begin position="989"/>
        <end position="1134"/>
    </location>
</feature>
<keyword evidence="5 6" id="KW-0968">Cytoplasmic vesicle</keyword>
<dbReference type="GO" id="GO:0030479">
    <property type="term" value="C:actin cortical patch"/>
    <property type="evidence" value="ECO:0007669"/>
    <property type="project" value="TreeGrafter"/>
</dbReference>
<dbReference type="Pfam" id="PF00637">
    <property type="entry name" value="Clathrin"/>
    <property type="match status" value="7"/>
</dbReference>
<evidence type="ECO:0000256" key="4">
    <source>
        <dbReference type="ARBA" id="ARBA00023176"/>
    </source>
</evidence>
<dbReference type="GO" id="GO:0030130">
    <property type="term" value="C:clathrin coat of trans-Golgi network vesicle"/>
    <property type="evidence" value="ECO:0007669"/>
    <property type="project" value="InterPro"/>
</dbReference>
<dbReference type="FunFam" id="1.25.40.10:FF:000002">
    <property type="entry name" value="Clathrin heavy chain"/>
    <property type="match status" value="1"/>
</dbReference>
<feature type="repeat" description="CHCR" evidence="7">
    <location>
        <begin position="1284"/>
        <end position="1430"/>
    </location>
</feature>
<dbReference type="PANTHER" id="PTHR10292:SF1">
    <property type="entry name" value="CLATHRIN HEAVY CHAIN"/>
    <property type="match status" value="1"/>
</dbReference>
<reference evidence="9 10" key="1">
    <citation type="submission" date="2018-05" db="EMBL/GenBank/DDBJ databases">
        <title>Genome sequencing and assembly of the regulated plant pathogen Lachnellula willkommii and related sister species for the development of diagnostic species identification markers.</title>
        <authorList>
            <person name="Giroux E."/>
            <person name="Bilodeau G."/>
        </authorList>
    </citation>
    <scope>NUCLEOTIDE SEQUENCE [LARGE SCALE GENOMIC DNA]</scope>
    <source>
        <strain evidence="9 10">CBS 160.35</strain>
    </source>
</reference>
<dbReference type="InterPro" id="IPR055358">
    <property type="entry name" value="CHCR"/>
</dbReference>
<dbReference type="FunFam" id="1.25.40.730:FF:000003">
    <property type="entry name" value="Clathrin heavy chain"/>
    <property type="match status" value="1"/>
</dbReference>
<dbReference type="FunFam" id="1.25.40.10:FF:000001">
    <property type="entry name" value="Clathrin heavy chain"/>
    <property type="match status" value="1"/>
</dbReference>
<keyword evidence="2" id="KW-0677">Repeat</keyword>
<feature type="region of interest" description="Disordered" evidence="8">
    <location>
        <begin position="1628"/>
        <end position="1684"/>
    </location>
</feature>
<comment type="subcellular location">
    <subcellularLocation>
        <location evidence="6">Cytoplasmic vesicle membrane</location>
        <topology evidence="6">Peripheral membrane protein</topology>
        <orientation evidence="6">Cytoplasmic side</orientation>
    </subcellularLocation>
    <subcellularLocation>
        <location evidence="6">Membrane</location>
        <location evidence="6">Coated pit</location>
        <topology evidence="6">Peripheral membrane protein</topology>
        <orientation evidence="6">Cytoplasmic side</orientation>
    </subcellularLocation>
</comment>
<comment type="similarity">
    <text evidence="1 6">Belongs to the clathrin heavy chain family.</text>
</comment>
<dbReference type="GO" id="GO:0032051">
    <property type="term" value="F:clathrin light chain binding"/>
    <property type="evidence" value="ECO:0007669"/>
    <property type="project" value="InterPro"/>
</dbReference>
<feature type="repeat" description="CHCR" evidence="7">
    <location>
        <begin position="1433"/>
        <end position="1576"/>
    </location>
</feature>
<organism evidence="9 10">
    <name type="scientific">Lachnellula occidentalis</name>
    <dbReference type="NCBI Taxonomy" id="215460"/>
    <lineage>
        <taxon>Eukaryota</taxon>
        <taxon>Fungi</taxon>
        <taxon>Dikarya</taxon>
        <taxon>Ascomycota</taxon>
        <taxon>Pezizomycotina</taxon>
        <taxon>Leotiomycetes</taxon>
        <taxon>Helotiales</taxon>
        <taxon>Lachnaceae</taxon>
        <taxon>Lachnellula</taxon>
    </lineage>
</organism>
<dbReference type="PIRSF" id="PIRSF002290">
    <property type="entry name" value="Clathrin_H_chain"/>
    <property type="match status" value="1"/>
</dbReference>
<dbReference type="Gene3D" id="1.25.40.730">
    <property type="match status" value="1"/>
</dbReference>
<evidence type="ECO:0000256" key="8">
    <source>
        <dbReference type="SAM" id="MobiDB-lite"/>
    </source>
</evidence>
<dbReference type="GO" id="GO:0005198">
    <property type="term" value="F:structural molecule activity"/>
    <property type="evidence" value="ECO:0007669"/>
    <property type="project" value="InterPro"/>
</dbReference>
<dbReference type="SUPFAM" id="SSF50989">
    <property type="entry name" value="Clathrin heavy-chain terminal domain"/>
    <property type="match status" value="1"/>
</dbReference>
<evidence type="ECO:0000256" key="2">
    <source>
        <dbReference type="ARBA" id="ARBA00022737"/>
    </source>
</evidence>